<organism evidence="6 7">
    <name type="scientific">Ferruginivarius sediminum</name>
    <dbReference type="NCBI Taxonomy" id="2661937"/>
    <lineage>
        <taxon>Bacteria</taxon>
        <taxon>Pseudomonadati</taxon>
        <taxon>Pseudomonadota</taxon>
        <taxon>Alphaproteobacteria</taxon>
        <taxon>Rhodospirillales</taxon>
        <taxon>Rhodospirillaceae</taxon>
        <taxon>Ferruginivarius</taxon>
    </lineage>
</organism>
<evidence type="ECO:0000256" key="3">
    <source>
        <dbReference type="ARBA" id="ARBA00023004"/>
    </source>
</evidence>
<evidence type="ECO:0000256" key="2">
    <source>
        <dbReference type="ARBA" id="ARBA00022723"/>
    </source>
</evidence>
<dbReference type="InterPro" id="IPR036909">
    <property type="entry name" value="Cyt_c-like_dom_sf"/>
</dbReference>
<comment type="caution">
    <text evidence="6">The sequence shown here is derived from an EMBL/GenBank/DDBJ whole genome shotgun (WGS) entry which is preliminary data.</text>
</comment>
<keyword evidence="1 4" id="KW-0349">Heme</keyword>
<dbReference type="SUPFAM" id="SSF46626">
    <property type="entry name" value="Cytochrome c"/>
    <property type="match status" value="2"/>
</dbReference>
<feature type="domain" description="Cytochrome c" evidence="5">
    <location>
        <begin position="226"/>
        <end position="308"/>
    </location>
</feature>
<keyword evidence="7" id="KW-1185">Reference proteome</keyword>
<dbReference type="EMBL" id="QPMH01000005">
    <property type="protein sequence ID" value="RDD62394.1"/>
    <property type="molecule type" value="Genomic_DNA"/>
</dbReference>
<keyword evidence="3 4" id="KW-0408">Iron</keyword>
<dbReference type="Proteomes" id="UP000253941">
    <property type="component" value="Unassembled WGS sequence"/>
</dbReference>
<dbReference type="InterPro" id="IPR009056">
    <property type="entry name" value="Cyt_c-like_dom"/>
</dbReference>
<evidence type="ECO:0000256" key="1">
    <source>
        <dbReference type="ARBA" id="ARBA00022617"/>
    </source>
</evidence>
<name>A0A369TCY9_9PROT</name>
<protein>
    <submittedName>
        <fullName evidence="6">Cytochrome c</fullName>
    </submittedName>
</protein>
<reference evidence="6 7" key="1">
    <citation type="submission" date="2018-07" db="EMBL/GenBank/DDBJ databases">
        <title>Venubactetium sediminum gen. nov., sp. nov., isolated from a marine solar saltern.</title>
        <authorList>
            <person name="Wang S."/>
        </authorList>
    </citation>
    <scope>NUCLEOTIDE SEQUENCE [LARGE SCALE GENOMIC DNA]</scope>
    <source>
        <strain evidence="6 7">WD2A32</strain>
    </source>
</reference>
<feature type="domain" description="Cytochrome c" evidence="5">
    <location>
        <begin position="103"/>
        <end position="210"/>
    </location>
</feature>
<gene>
    <name evidence="6" type="ORF">DRB17_07005</name>
</gene>
<evidence type="ECO:0000259" key="5">
    <source>
        <dbReference type="PROSITE" id="PS51007"/>
    </source>
</evidence>
<accession>A0A369TCY9</accession>
<dbReference type="Gene3D" id="1.10.760.10">
    <property type="entry name" value="Cytochrome c-like domain"/>
    <property type="match status" value="2"/>
</dbReference>
<proteinExistence type="predicted"/>
<dbReference type="GO" id="GO:0046872">
    <property type="term" value="F:metal ion binding"/>
    <property type="evidence" value="ECO:0007669"/>
    <property type="project" value="UniProtKB-KW"/>
</dbReference>
<dbReference type="PROSITE" id="PS51007">
    <property type="entry name" value="CYTC"/>
    <property type="match status" value="2"/>
</dbReference>
<dbReference type="AlphaFoldDB" id="A0A369TCY9"/>
<evidence type="ECO:0000313" key="7">
    <source>
        <dbReference type="Proteomes" id="UP000253941"/>
    </source>
</evidence>
<sequence>MEVPRRDVNAAVGDLDPAFRVRCAHLPYIAGTTDARVNGIASPLINVLTIHVCAVHVLAAAHLSAMGSRKPTATKERAMWGQPRRGPWTSLLFAALLATSGQAGAADSKAFVEGECAQCHTLEKPAEFTVERMLNREAPDLYYAGNKFRREWLVEWLQEPKRIRPAGTYFGQNVVMGDERDIVPDDKLEPHPAYSAEEAEKAAEYLMTLRPYDDLIAEASYQEKPVSGMMGKMNFGKFKGCDACHQPTPGTGGLSGPEVHTAFARATPEFLFSFIKNPQAWEPRTFMPNPGLNDGEVNKLVNYLRFLSEE</sequence>
<evidence type="ECO:0000313" key="6">
    <source>
        <dbReference type="EMBL" id="RDD62394.1"/>
    </source>
</evidence>
<dbReference type="GO" id="GO:0020037">
    <property type="term" value="F:heme binding"/>
    <property type="evidence" value="ECO:0007669"/>
    <property type="project" value="InterPro"/>
</dbReference>
<evidence type="ECO:0000256" key="4">
    <source>
        <dbReference type="PROSITE-ProRule" id="PRU00433"/>
    </source>
</evidence>
<keyword evidence="2 4" id="KW-0479">Metal-binding</keyword>
<dbReference type="GO" id="GO:0009055">
    <property type="term" value="F:electron transfer activity"/>
    <property type="evidence" value="ECO:0007669"/>
    <property type="project" value="InterPro"/>
</dbReference>